<dbReference type="InterPro" id="IPR019931">
    <property type="entry name" value="LPXTG_anchor"/>
</dbReference>
<dbReference type="Pfam" id="PF17961">
    <property type="entry name" value="Big_8"/>
    <property type="match status" value="1"/>
</dbReference>
<evidence type="ECO:0000256" key="6">
    <source>
        <dbReference type="SAM" id="MobiDB-lite"/>
    </source>
</evidence>
<feature type="compositionally biased region" description="Polar residues" evidence="6">
    <location>
        <begin position="68"/>
        <end position="79"/>
    </location>
</feature>
<sequence length="1952" mass="216453">MNKKLCAYLSLLILLGATFCTPAIAVAEMVSNIEVESQTSQSNSPAADTKTEESTTTSENTESISQTVEDTSNSQPEKATTTTTTETPTSELNQNTIQPRAPTEDSGTESTEQAATPNAVNPDLNARGIQLFDNVRITDMNDQPFDQNNPPYYNDNIKIHFDWSLSDQEEIKNGDYYIYQLPSYFAVHNEVSGTLQRSGGGSLGDFYLNTNGELKIVFNENAENLSGRSGTINLETELKVSTITEDVVIETGIYDRDGNEILITLPIYQIDITKSGKVSTSGSIVWEIVYNTESKELENVVVTDKLPSGLAYSHSYGYLYDGDAWVRTSDLYTYNSTTGTFTFNQKIDKPVKIEIYSVVNDPTINSFKNVAQITGDNFHEKSVEATVSYDESAEYKRFLGYDQSTGRASWEVSLDLSKDGSILTDKTYSGSLSENALHYLVADSVVVRNKNDNSIVTDWHFDEAGEIKKDNQLVQFQLVFAHAGQYVIRYETQLFDPVLANTRITNYITIKDDTTTSHNGSGTVTPTSKIGVTKTAPSKSYQDQTIQWQIEINQQYVEVENMVITDRYREISGTNISGLELIEDSLVLTATSQSGEVKELTSSDFDLSKQRETTSGENPIEYESGFQIKLKGNYAKTADKITVRFKTTFDMTTQIALGSAKTRFSNSAFVDYEIDGNSYREAAQANSWMDTTWTLNALKAGLFIPKGGDVKAYLQAAFNRNFPNIFSEDVATSDQIYWMGLFNTYKATLHEGTKIVDQLQDGQTFKEAVVYTVDVSGTGNQVRSLKEELSSADYRLTYDPVTKQVTVELLKDTSETIAVFIAVEAATDVYKYNNMISLTDGTTDLTAEAQVEKSAKGNWLTKNGTQNVDNNRLLDWEVLVNQDSRTIKNAVIEDTINYNQQTFLYDETGKVLVDVYKAVKDGDQWIKGDKVIFNNQDNPNVTTNGIDGTFTLRIAFEDVIDSPYFIVYQTKLDPGIRNNEVVSNDVSLYGSQTEIHQVTKDVIVKSTNGSGTSTGTNGSLTIKKYDREGDKEAGINKEAHFQLSRKNAEGNYEVVFSELVVRNNKLIQGTSEFDRLDGLRYGDYKIQETKAPDGYERDEKEYTFTISSEEVDYVFELANTREIIETSLALTATKALEGRQIEDGEFTFVLADEENKILQEKTNKENNILFDEITYQKEGTYRYKIYEVQGHDATISYDDSITNVTVEVKNNDGQLEATAIYEGNAIFTNTYTPKAGSVVLEAEKVLTGRSLVAGEFTFELVDQEGQVIQSQTNDGSGKIYFDAIPYEEVGDYNYTIREKAGQDDTVTYDDTEVPVTVSVKDNEGQLEATATYEGNAVFTNTYTPKAGSVVLEAEKVLTGRSLVAGEFTFELVDQEGQVIQSQTNDGTGKVYFDAIPYEEVGDYNYTIREKAGQDDTVTYDDTEVPVTVSVKDNEGQLEATATYEGNAVFTNTYTPKAGSVVLEAEKVLTGRSLVAGEFTFELVDQEGQVIQSQTNDGTGKVYFDAIPYEEAGDYNYTIREKAGQDDTVTYDDTEVPVTVSVKDNEGQLEATATYEGNAVFTNTYTPKAGSVVLEAEKVLTGRSLVAGEFTFELVDQEGQVIQSQTNDGTGKVYFDAIPYDKAGEYNYTIREKAGQDDTVTYDDTEVPVTVSVKDNEGQLEATAIYEGNAVFTNTYTPKAGSVVLEAEKVLTGRSLVAGEFTFELVDQEGQVIQSQTNDGSGKIYFDAIPYEEAGDYNYTIREKAGQDDTVTYDDTEVPVTVSVKDNEGQLEATATYEGNAVFTNTYTPKAGSVVLEAEKVLMGRSLVAGEFTFELVDQEGQVIQSQTNDGNGKIYFDAIPYDKAGEYNYTIREKAGQDSTITYDDAEIPVTVNVEDQNGTLEAKADYGSEPTFTNRYTPEKAPDPAKNQNTKTPTKKNELPKTGETYQVSWMLVGLLLVGIVVVVYRRQKRK</sequence>
<dbReference type="InterPro" id="IPR022464">
    <property type="entry name" value="Strep_pil_isopept_link"/>
</dbReference>
<dbReference type="SUPFAM" id="SSF49401">
    <property type="entry name" value="Bacterial adhesins"/>
    <property type="match status" value="5"/>
</dbReference>
<dbReference type="InterPro" id="IPR013783">
    <property type="entry name" value="Ig-like_fold"/>
</dbReference>
<dbReference type="Gene3D" id="2.60.40.10">
    <property type="entry name" value="Immunoglobulins"/>
    <property type="match status" value="1"/>
</dbReference>
<dbReference type="NCBIfam" id="TIGR01167">
    <property type="entry name" value="LPXTG_anchor"/>
    <property type="match status" value="1"/>
</dbReference>
<evidence type="ECO:0000256" key="4">
    <source>
        <dbReference type="ARBA" id="ARBA00022729"/>
    </source>
</evidence>
<dbReference type="Gene3D" id="2.60.40.740">
    <property type="match status" value="3"/>
</dbReference>
<evidence type="ECO:0000256" key="1">
    <source>
        <dbReference type="ARBA" id="ARBA00004168"/>
    </source>
</evidence>
<dbReference type="InterPro" id="IPR038174">
    <property type="entry name" value="Strep_pil_link_sf"/>
</dbReference>
<reference evidence="10" key="1">
    <citation type="submission" date="2023-03" db="EMBL/GenBank/DDBJ databases">
        <authorList>
            <person name="Shen W."/>
            <person name="Cai J."/>
        </authorList>
    </citation>
    <scope>NUCLEOTIDE SEQUENCE</scope>
    <source>
        <strain evidence="10">K69-2</strain>
    </source>
</reference>
<gene>
    <name evidence="10" type="ORF">P7E30_02460</name>
</gene>
<evidence type="ECO:0000313" key="11">
    <source>
        <dbReference type="Proteomes" id="UP001183682"/>
    </source>
</evidence>
<dbReference type="GO" id="GO:0007155">
    <property type="term" value="P:cell adhesion"/>
    <property type="evidence" value="ECO:0007669"/>
    <property type="project" value="InterPro"/>
</dbReference>
<feature type="transmembrane region" description="Helical" evidence="7">
    <location>
        <begin position="1929"/>
        <end position="1946"/>
    </location>
</feature>
<dbReference type="PROSITE" id="PS50847">
    <property type="entry name" value="GRAM_POS_ANCHORING"/>
    <property type="match status" value="1"/>
</dbReference>
<feature type="compositionally biased region" description="Polar residues" evidence="6">
    <location>
        <begin position="108"/>
        <end position="119"/>
    </location>
</feature>
<protein>
    <submittedName>
        <fullName evidence="10">FctA domain-containing protein</fullName>
    </submittedName>
</protein>
<feature type="compositionally biased region" description="Polar residues" evidence="6">
    <location>
        <begin position="36"/>
        <end position="46"/>
    </location>
</feature>
<evidence type="ECO:0000256" key="5">
    <source>
        <dbReference type="ARBA" id="ARBA00023088"/>
    </source>
</evidence>
<organism evidence="10 11">
    <name type="scientific">Enterococcus gallinarum</name>
    <dbReference type="NCBI Taxonomy" id="1353"/>
    <lineage>
        <taxon>Bacteria</taxon>
        <taxon>Bacillati</taxon>
        <taxon>Bacillota</taxon>
        <taxon>Bacilli</taxon>
        <taxon>Lactobacillales</taxon>
        <taxon>Enterococcaceae</taxon>
        <taxon>Enterococcus</taxon>
    </lineage>
</organism>
<dbReference type="Pfam" id="PF00746">
    <property type="entry name" value="Gram_pos_anchor"/>
    <property type="match status" value="1"/>
</dbReference>
<evidence type="ECO:0000256" key="3">
    <source>
        <dbReference type="ARBA" id="ARBA00022525"/>
    </source>
</evidence>
<comment type="subcellular location">
    <subcellularLocation>
        <location evidence="1">Secreted</location>
        <location evidence="1">Cell wall</location>
        <topology evidence="1">Peptidoglycan-anchor</topology>
    </subcellularLocation>
</comment>
<feature type="compositionally biased region" description="Low complexity" evidence="6">
    <location>
        <begin position="54"/>
        <end position="67"/>
    </location>
</feature>
<accession>A0AAE4HQL3</accession>
<dbReference type="EMBL" id="JARPZN010000001">
    <property type="protein sequence ID" value="MDT2689069.1"/>
    <property type="molecule type" value="Genomic_DNA"/>
</dbReference>
<dbReference type="InterPro" id="IPR011252">
    <property type="entry name" value="Fibrogen-bd_dom1"/>
</dbReference>
<dbReference type="Gene3D" id="2.60.40.3050">
    <property type="match status" value="7"/>
</dbReference>
<keyword evidence="7" id="KW-0812">Transmembrane</keyword>
<feature type="domain" description="Gram-positive cocci surface proteins LPxTG" evidence="9">
    <location>
        <begin position="1920"/>
        <end position="1952"/>
    </location>
</feature>
<dbReference type="GO" id="GO:0005518">
    <property type="term" value="F:collagen binding"/>
    <property type="evidence" value="ECO:0007669"/>
    <property type="project" value="InterPro"/>
</dbReference>
<keyword evidence="7" id="KW-1133">Transmembrane helix</keyword>
<feature type="chain" id="PRO_5042008752" evidence="8">
    <location>
        <begin position="26"/>
        <end position="1952"/>
    </location>
</feature>
<keyword evidence="4 8" id="KW-0732">Signal</keyword>
<evidence type="ECO:0000256" key="2">
    <source>
        <dbReference type="ARBA" id="ARBA00022512"/>
    </source>
</evidence>
<keyword evidence="2" id="KW-0134">Cell wall</keyword>
<dbReference type="Pfam" id="PF17802">
    <property type="entry name" value="SpaA"/>
    <property type="match status" value="1"/>
</dbReference>
<dbReference type="InterPro" id="IPR008456">
    <property type="entry name" value="Collagen-bd_dom"/>
</dbReference>
<dbReference type="InterPro" id="IPR041171">
    <property type="entry name" value="SDR_Ig"/>
</dbReference>
<dbReference type="Pfam" id="PF05737">
    <property type="entry name" value="Collagen_bind"/>
    <property type="match status" value="2"/>
</dbReference>
<dbReference type="RefSeq" id="WP_311809680.1">
    <property type="nucleotide sequence ID" value="NZ_JARPZN010000001.1"/>
</dbReference>
<comment type="caution">
    <text evidence="10">The sequence shown here is derived from an EMBL/GenBank/DDBJ whole genome shotgun (WGS) entry which is preliminary data.</text>
</comment>
<name>A0AAE4HQL3_ENTGA</name>
<keyword evidence="5" id="KW-0572">Peptidoglycan-anchor</keyword>
<feature type="region of interest" description="Disordered" evidence="6">
    <location>
        <begin position="36"/>
        <end position="125"/>
    </location>
</feature>
<keyword evidence="3" id="KW-0964">Secreted</keyword>
<feature type="region of interest" description="Disordered" evidence="6">
    <location>
        <begin position="1879"/>
        <end position="1921"/>
    </location>
</feature>
<keyword evidence="7" id="KW-0472">Membrane</keyword>
<evidence type="ECO:0000256" key="7">
    <source>
        <dbReference type="SAM" id="Phobius"/>
    </source>
</evidence>
<dbReference type="Gene3D" id="2.60.40.1280">
    <property type="match status" value="1"/>
</dbReference>
<dbReference type="InterPro" id="IPR008966">
    <property type="entry name" value="Adhesion_dom_sf"/>
</dbReference>
<dbReference type="InterPro" id="IPR041033">
    <property type="entry name" value="SpaA_PFL_dom_1"/>
</dbReference>
<dbReference type="NCBIfam" id="TIGR03786">
    <property type="entry name" value="strep_pil_rpt"/>
    <property type="match status" value="7"/>
</dbReference>
<evidence type="ECO:0000313" key="10">
    <source>
        <dbReference type="EMBL" id="MDT2689069.1"/>
    </source>
</evidence>
<evidence type="ECO:0000256" key="8">
    <source>
        <dbReference type="SAM" id="SignalP"/>
    </source>
</evidence>
<evidence type="ECO:0000259" key="9">
    <source>
        <dbReference type="PROSITE" id="PS50847"/>
    </source>
</evidence>
<dbReference type="Proteomes" id="UP001183682">
    <property type="component" value="Unassembled WGS sequence"/>
</dbReference>
<proteinExistence type="predicted"/>
<feature type="compositionally biased region" description="Low complexity" evidence="6">
    <location>
        <begin position="80"/>
        <end position="89"/>
    </location>
</feature>
<feature type="signal peptide" evidence="8">
    <location>
        <begin position="1"/>
        <end position="25"/>
    </location>
</feature>
<dbReference type="Pfam" id="PF12892">
    <property type="entry name" value="FctA"/>
    <property type="match status" value="7"/>
</dbReference>